<comment type="subcellular location">
    <subcellularLocation>
        <location evidence="8">Cytoplasm</location>
    </subcellularLocation>
</comment>
<evidence type="ECO:0000256" key="10">
    <source>
        <dbReference type="SAM" id="MobiDB-lite"/>
    </source>
</evidence>
<dbReference type="Pfam" id="PF04760">
    <property type="entry name" value="IF2_N"/>
    <property type="match status" value="2"/>
</dbReference>
<dbReference type="GO" id="GO:0003743">
    <property type="term" value="F:translation initiation factor activity"/>
    <property type="evidence" value="ECO:0007669"/>
    <property type="project" value="UniProtKB-UniRule"/>
</dbReference>
<dbReference type="Gene3D" id="3.40.50.300">
    <property type="entry name" value="P-loop containing nucleotide triphosphate hydrolases"/>
    <property type="match status" value="1"/>
</dbReference>
<feature type="binding site" evidence="8">
    <location>
        <begin position="545"/>
        <end position="549"/>
    </location>
    <ligand>
        <name>GTP</name>
        <dbReference type="ChEBI" id="CHEBI:37565"/>
    </ligand>
</feature>
<dbReference type="Gene3D" id="3.40.50.10050">
    <property type="entry name" value="Translation initiation factor IF- 2, domain 3"/>
    <property type="match status" value="1"/>
</dbReference>
<dbReference type="InterPro" id="IPR013575">
    <property type="entry name" value="IF2_assoc_dom_bac"/>
</dbReference>
<dbReference type="FunFam" id="3.40.50.300:FF:000019">
    <property type="entry name" value="Translation initiation factor IF-2"/>
    <property type="match status" value="1"/>
</dbReference>
<dbReference type="SUPFAM" id="SSF46955">
    <property type="entry name" value="Putative DNA-binding domain"/>
    <property type="match status" value="1"/>
</dbReference>
<accession>A0A366H730</accession>
<dbReference type="Gene3D" id="2.40.30.10">
    <property type="entry name" value="Translation factors"/>
    <property type="match status" value="2"/>
</dbReference>
<dbReference type="InterPro" id="IPR000795">
    <property type="entry name" value="T_Tr_GTP-bd_dom"/>
</dbReference>
<feature type="binding site" evidence="8">
    <location>
        <begin position="599"/>
        <end position="602"/>
    </location>
    <ligand>
        <name>GTP</name>
        <dbReference type="ChEBI" id="CHEBI:37565"/>
    </ligand>
</feature>
<dbReference type="OrthoDB" id="9811804at2"/>
<feature type="compositionally biased region" description="Low complexity" evidence="10">
    <location>
        <begin position="105"/>
        <end position="117"/>
    </location>
</feature>
<feature type="compositionally biased region" description="Low complexity" evidence="10">
    <location>
        <begin position="129"/>
        <end position="169"/>
    </location>
</feature>
<evidence type="ECO:0000313" key="12">
    <source>
        <dbReference type="EMBL" id="RBP37508.1"/>
    </source>
</evidence>
<dbReference type="Pfam" id="PF11987">
    <property type="entry name" value="IF-2"/>
    <property type="match status" value="1"/>
</dbReference>
<feature type="domain" description="Tr-type G" evidence="11">
    <location>
        <begin position="490"/>
        <end position="659"/>
    </location>
</feature>
<dbReference type="Pfam" id="PF22042">
    <property type="entry name" value="EF-G_D2"/>
    <property type="match status" value="1"/>
</dbReference>
<evidence type="ECO:0000256" key="2">
    <source>
        <dbReference type="ARBA" id="ARBA00020675"/>
    </source>
</evidence>
<dbReference type="PANTHER" id="PTHR43381:SF5">
    <property type="entry name" value="TR-TYPE G DOMAIN-CONTAINING PROTEIN"/>
    <property type="match status" value="1"/>
</dbReference>
<feature type="compositionally biased region" description="Low complexity" evidence="10">
    <location>
        <begin position="239"/>
        <end position="275"/>
    </location>
</feature>
<keyword evidence="3 8" id="KW-0963">Cytoplasm</keyword>
<dbReference type="SUPFAM" id="SSF52156">
    <property type="entry name" value="Initiation factor IF2/eIF5b, domain 3"/>
    <property type="match status" value="1"/>
</dbReference>
<proteinExistence type="inferred from homology"/>
<dbReference type="PANTHER" id="PTHR43381">
    <property type="entry name" value="TRANSLATION INITIATION FACTOR IF-2-RELATED"/>
    <property type="match status" value="1"/>
</dbReference>
<dbReference type="PROSITE" id="PS51722">
    <property type="entry name" value="G_TR_2"/>
    <property type="match status" value="1"/>
</dbReference>
<evidence type="ECO:0000256" key="4">
    <source>
        <dbReference type="ARBA" id="ARBA00022540"/>
    </source>
</evidence>
<evidence type="ECO:0000256" key="1">
    <source>
        <dbReference type="ARBA" id="ARBA00007733"/>
    </source>
</evidence>
<feature type="compositionally biased region" description="Basic and acidic residues" evidence="10">
    <location>
        <begin position="327"/>
        <end position="344"/>
    </location>
</feature>
<organism evidence="12 13">
    <name type="scientific">Eoetvoesiella caeni</name>
    <dbReference type="NCBI Taxonomy" id="645616"/>
    <lineage>
        <taxon>Bacteria</taxon>
        <taxon>Pseudomonadati</taxon>
        <taxon>Pseudomonadota</taxon>
        <taxon>Betaproteobacteria</taxon>
        <taxon>Burkholderiales</taxon>
        <taxon>Alcaligenaceae</taxon>
        <taxon>Eoetvoesiella</taxon>
    </lineage>
</organism>
<dbReference type="InterPro" id="IPR009000">
    <property type="entry name" value="Transl_B-barrel_sf"/>
</dbReference>
<dbReference type="InterPro" id="IPR005225">
    <property type="entry name" value="Small_GTP-bd"/>
</dbReference>
<dbReference type="AlphaFoldDB" id="A0A366H730"/>
<dbReference type="RefSeq" id="WP_113934200.1">
    <property type="nucleotide sequence ID" value="NZ_JACCEU010000006.1"/>
</dbReference>
<dbReference type="Gene3D" id="3.30.56.50">
    <property type="entry name" value="Putative DNA-binding domain, N-terminal subdomain of bacterial translation initiation factor IF2"/>
    <property type="match status" value="1"/>
</dbReference>
<evidence type="ECO:0000256" key="7">
    <source>
        <dbReference type="ARBA" id="ARBA00023134"/>
    </source>
</evidence>
<evidence type="ECO:0000256" key="6">
    <source>
        <dbReference type="ARBA" id="ARBA00022917"/>
    </source>
</evidence>
<evidence type="ECO:0000256" key="8">
    <source>
        <dbReference type="HAMAP-Rule" id="MF_00100"/>
    </source>
</evidence>
<keyword evidence="5 8" id="KW-0547">Nucleotide-binding</keyword>
<comment type="similarity">
    <text evidence="1 8 9">Belongs to the TRAFAC class translation factor GTPase superfamily. Classic translation factor GTPase family. IF-2 subfamily.</text>
</comment>
<dbReference type="InterPro" id="IPR009061">
    <property type="entry name" value="DNA-bd_dom_put_sf"/>
</dbReference>
<dbReference type="InterPro" id="IPR015760">
    <property type="entry name" value="TIF_IF2"/>
</dbReference>
<comment type="function">
    <text evidence="8 9">One of the essential components for the initiation of protein synthesis. Protects formylmethionyl-tRNA from spontaneous hydrolysis and promotes its binding to the 30S ribosomal subunits. Also involved in the hydrolysis of GTP during the formation of the 70S ribosomal complex.</text>
</comment>
<feature type="region of interest" description="Disordered" evidence="10">
    <location>
        <begin position="105"/>
        <end position="400"/>
    </location>
</feature>
<keyword evidence="4 8" id="KW-0396">Initiation factor</keyword>
<dbReference type="InterPro" id="IPR036925">
    <property type="entry name" value="TIF_IF2_dom3_sf"/>
</dbReference>
<dbReference type="NCBIfam" id="TIGR00487">
    <property type="entry name" value="IF-2"/>
    <property type="match status" value="1"/>
</dbReference>
<feature type="compositionally biased region" description="Gly residues" evidence="10">
    <location>
        <begin position="375"/>
        <end position="386"/>
    </location>
</feature>
<evidence type="ECO:0000256" key="5">
    <source>
        <dbReference type="ARBA" id="ARBA00022741"/>
    </source>
</evidence>
<feature type="region of interest" description="G-domain" evidence="8">
    <location>
        <begin position="493"/>
        <end position="641"/>
    </location>
</feature>
<evidence type="ECO:0000313" key="13">
    <source>
        <dbReference type="Proteomes" id="UP000253628"/>
    </source>
</evidence>
<dbReference type="InterPro" id="IPR023115">
    <property type="entry name" value="TIF_IF2_dom3"/>
</dbReference>
<dbReference type="PROSITE" id="PS01176">
    <property type="entry name" value="IF2"/>
    <property type="match status" value="1"/>
</dbReference>
<dbReference type="NCBIfam" id="TIGR00231">
    <property type="entry name" value="small_GTP"/>
    <property type="match status" value="1"/>
</dbReference>
<sequence length="989" mass="104276">MSSNTVAQFAVELKMPADVLLEQLRSAGVEIKSVDDDVTDAAKAKLLESLRRSHGGSDGQKITLTRRQTSEIRQADSSGRSRTISVEVRKKRVFVKRDPAELLAEAAKAAEPAAALPDSAEQPPVQQPESQAVAPAATQAVEAPAAAEASKQPAADQAPQQEATPAKAEPVADEVKAEAAVPAPAAEAPAEAPVAEQPKASAAQEPAVEPAPEAAKPAAQPESDTVAATAEPVAEKAVPEAAAAPAAPEAAAPAKAAAPKSGKYKAAAPAAAPAADPDRDRARKAAEAEAAALREMLNRPRKVLKAPEPEAAGLSGTLHKPAGKSAAKKDAKAGAATEVKKKGEVTSWVDDGTRKKPASKADAPPSSPSRDGWRAGKGGKSGGKGGRNSRHAQPERKEQQVAEFIAREVHVPETITVGDLAHKMSVKAAEVIKQLMKLGQMVTINQVLDQETAMILVEELGHIAIAAKLDDPEAFLDSTEGEASEAEALPRAPVVTVMGHVDHGKTSLLDYIRRAKVASGEAGGITQHIGAYSVKTERGVVTFLDTPGHEAFTAMRARGAQATDIVILVVASDDGVMPQTREAIHHAKAAGVPLVVAINKIDKPDANPERVKQELVAEQVVPEEYGGDVPFVSVSAKTGQGIDTLLENVLLQAEMLELKAPVEAPAKGIVIEARLDKGRGPVATILVQSGTLSRGDAVLAGASYGRVRAMLNENGKPIHTAGPSTPVEIQGLTEVPAAGDEVIAMADERKAREIALFRQGKFRDVKLARQQAAKLESMFENVGEGAQTLALIVKTDVQGSQEALVQSLVKLSTDEVRVQVVHAAVGGISESDVNLAIASHAVIIGFNVRAEQSAKKLAENNGIDLRYYNIIYDAIDDVRSAMSGMLAPEKREEVIGMVEIREIFTVSRVGNIAGCMVTDGVVRRDSQIRLLRNHVVHWTGYLESLRRFKDDVKEVKSGFDCGITLKGNNDIQVGDQLEIFEIKEIARTL</sequence>
<dbReference type="Pfam" id="PF08364">
    <property type="entry name" value="IF2_assoc"/>
    <property type="match status" value="1"/>
</dbReference>
<feature type="compositionally biased region" description="Basic and acidic residues" evidence="10">
    <location>
        <begin position="276"/>
        <end position="287"/>
    </location>
</feature>
<dbReference type="InterPro" id="IPR053905">
    <property type="entry name" value="EF-G-like_DII"/>
</dbReference>
<dbReference type="CDD" id="cd03692">
    <property type="entry name" value="mtIF2_IVc"/>
    <property type="match status" value="1"/>
</dbReference>
<dbReference type="InterPro" id="IPR006847">
    <property type="entry name" value="IF2_N"/>
</dbReference>
<dbReference type="SUPFAM" id="SSF52540">
    <property type="entry name" value="P-loop containing nucleoside triphosphate hydrolases"/>
    <property type="match status" value="1"/>
</dbReference>
<dbReference type="Proteomes" id="UP000253628">
    <property type="component" value="Unassembled WGS sequence"/>
</dbReference>
<dbReference type="GO" id="GO:0005829">
    <property type="term" value="C:cytosol"/>
    <property type="evidence" value="ECO:0007669"/>
    <property type="project" value="TreeGrafter"/>
</dbReference>
<dbReference type="InterPro" id="IPR044145">
    <property type="entry name" value="IF2_II"/>
</dbReference>
<gene>
    <name evidence="8" type="primary">infB</name>
    <name evidence="12" type="ORF">DFR37_10971</name>
</gene>
<feature type="binding site" evidence="8">
    <location>
        <begin position="499"/>
        <end position="506"/>
    </location>
    <ligand>
        <name>GTP</name>
        <dbReference type="ChEBI" id="CHEBI:37565"/>
    </ligand>
</feature>
<keyword evidence="13" id="KW-1185">Reference proteome</keyword>
<dbReference type="CDD" id="cd03702">
    <property type="entry name" value="IF2_mtIF2_II"/>
    <property type="match status" value="1"/>
</dbReference>
<name>A0A366H730_9BURK</name>
<evidence type="ECO:0000259" key="11">
    <source>
        <dbReference type="PROSITE" id="PS51722"/>
    </source>
</evidence>
<dbReference type="FunFam" id="2.40.30.10:FF:000007">
    <property type="entry name" value="Translation initiation factor IF-2"/>
    <property type="match status" value="1"/>
</dbReference>
<dbReference type="InterPro" id="IPR027417">
    <property type="entry name" value="P-loop_NTPase"/>
</dbReference>
<reference evidence="12 13" key="1">
    <citation type="submission" date="2018-06" db="EMBL/GenBank/DDBJ databases">
        <title>Genomic Encyclopedia of Type Strains, Phase IV (KMG-IV): sequencing the most valuable type-strain genomes for metagenomic binning, comparative biology and taxonomic classification.</title>
        <authorList>
            <person name="Goeker M."/>
        </authorList>
    </citation>
    <scope>NUCLEOTIDE SEQUENCE [LARGE SCALE GENOMIC DNA]</scope>
    <source>
        <strain evidence="12 13">DSM 25520</strain>
    </source>
</reference>
<dbReference type="FunFam" id="2.40.30.10:FF:000008">
    <property type="entry name" value="Translation initiation factor IF-2"/>
    <property type="match status" value="1"/>
</dbReference>
<keyword evidence="7 8" id="KW-0342">GTP-binding</keyword>
<dbReference type="HAMAP" id="MF_00100_B">
    <property type="entry name" value="IF_2_B"/>
    <property type="match status" value="1"/>
</dbReference>
<evidence type="ECO:0000256" key="3">
    <source>
        <dbReference type="ARBA" id="ARBA00022490"/>
    </source>
</evidence>
<dbReference type="EMBL" id="QNRQ01000009">
    <property type="protein sequence ID" value="RBP37508.1"/>
    <property type="molecule type" value="Genomic_DNA"/>
</dbReference>
<dbReference type="Pfam" id="PF00009">
    <property type="entry name" value="GTP_EFTU"/>
    <property type="match status" value="1"/>
</dbReference>
<dbReference type="FunFam" id="3.40.50.10050:FF:000001">
    <property type="entry name" value="Translation initiation factor IF-2"/>
    <property type="match status" value="1"/>
</dbReference>
<dbReference type="InterPro" id="IPR000178">
    <property type="entry name" value="TF_IF2_bacterial-like"/>
</dbReference>
<dbReference type="CDD" id="cd01887">
    <property type="entry name" value="IF2_eIF5B"/>
    <property type="match status" value="1"/>
</dbReference>
<dbReference type="SUPFAM" id="SSF50447">
    <property type="entry name" value="Translation proteins"/>
    <property type="match status" value="2"/>
</dbReference>
<feature type="compositionally biased region" description="Low complexity" evidence="10">
    <location>
        <begin position="178"/>
        <end position="232"/>
    </location>
</feature>
<feature type="region of interest" description="Disordered" evidence="10">
    <location>
        <begin position="51"/>
        <end position="83"/>
    </location>
</feature>
<dbReference type="GO" id="GO:0003924">
    <property type="term" value="F:GTPase activity"/>
    <property type="evidence" value="ECO:0007669"/>
    <property type="project" value="UniProtKB-UniRule"/>
</dbReference>
<dbReference type="GO" id="GO:0005525">
    <property type="term" value="F:GTP binding"/>
    <property type="evidence" value="ECO:0007669"/>
    <property type="project" value="UniProtKB-KW"/>
</dbReference>
<protein>
    <recommendedName>
        <fullName evidence="2 8">Translation initiation factor IF-2</fullName>
    </recommendedName>
</protein>
<comment type="caution">
    <text evidence="12">The sequence shown here is derived from an EMBL/GenBank/DDBJ whole genome shotgun (WGS) entry which is preliminary data.</text>
</comment>
<evidence type="ECO:0000256" key="9">
    <source>
        <dbReference type="RuleBase" id="RU000644"/>
    </source>
</evidence>
<keyword evidence="6 8" id="KW-0648">Protein biosynthesis</keyword>